<comment type="caution">
    <text evidence="2">The sequence shown here is derived from an EMBL/GenBank/DDBJ whole genome shotgun (WGS) entry which is preliminary data.</text>
</comment>
<sequence>MTRRGFAPVASIGCIGPAAVRRERHPPMGARRPHCAAALPVVGWDVGGMTPGAQGWSGTRWPPERAEVSVAGGRWRQDRWGGTVVHWQGLPRGAGAPSRPMRGVVPDRGHHSIRAPRGAREGRHHGRARGV</sequence>
<protein>
    <submittedName>
        <fullName evidence="2">Uncharacterized protein</fullName>
    </submittedName>
</protein>
<feature type="region of interest" description="Disordered" evidence="1">
    <location>
        <begin position="88"/>
        <end position="131"/>
    </location>
</feature>
<evidence type="ECO:0000313" key="2">
    <source>
        <dbReference type="EMBL" id="ERL06260.1"/>
    </source>
</evidence>
<organism evidence="2 3">
    <name type="scientific">Olsenella profusa F0195</name>
    <dbReference type="NCBI Taxonomy" id="1125712"/>
    <lineage>
        <taxon>Bacteria</taxon>
        <taxon>Bacillati</taxon>
        <taxon>Actinomycetota</taxon>
        <taxon>Coriobacteriia</taxon>
        <taxon>Coriobacteriales</taxon>
        <taxon>Atopobiaceae</taxon>
        <taxon>Olsenella</taxon>
    </lineage>
</organism>
<dbReference type="EMBL" id="AWEZ01000069">
    <property type="protein sequence ID" value="ERL06260.1"/>
    <property type="molecule type" value="Genomic_DNA"/>
</dbReference>
<name>U2TIJ5_9ACTN</name>
<dbReference type="AlphaFoldDB" id="U2TIJ5"/>
<reference evidence="2 3" key="1">
    <citation type="submission" date="2013-08" db="EMBL/GenBank/DDBJ databases">
        <authorList>
            <person name="Durkin A.S."/>
            <person name="Haft D.R."/>
            <person name="McCorrison J."/>
            <person name="Torralba M."/>
            <person name="Gillis M."/>
            <person name="Haft D.H."/>
            <person name="Methe B."/>
            <person name="Sutton G."/>
            <person name="Nelson K.E."/>
        </authorList>
    </citation>
    <scope>NUCLEOTIDE SEQUENCE [LARGE SCALE GENOMIC DNA]</scope>
    <source>
        <strain evidence="2 3">F0195</strain>
    </source>
</reference>
<keyword evidence="3" id="KW-1185">Reference proteome</keyword>
<evidence type="ECO:0000313" key="3">
    <source>
        <dbReference type="Proteomes" id="UP000016638"/>
    </source>
</evidence>
<proteinExistence type="predicted"/>
<dbReference type="Proteomes" id="UP000016638">
    <property type="component" value="Unassembled WGS sequence"/>
</dbReference>
<dbReference type="STRING" id="1125712.HMPREF1316_0700"/>
<gene>
    <name evidence="2" type="ORF">HMPREF1316_0700</name>
</gene>
<accession>U2TIJ5</accession>
<evidence type="ECO:0000256" key="1">
    <source>
        <dbReference type="SAM" id="MobiDB-lite"/>
    </source>
</evidence>
<dbReference type="PATRIC" id="fig|1125712.3.peg.2358"/>
<feature type="compositionally biased region" description="Basic residues" evidence="1">
    <location>
        <begin position="122"/>
        <end position="131"/>
    </location>
</feature>